<evidence type="ECO:0000313" key="2">
    <source>
        <dbReference type="EMBL" id="MFC4718646.1"/>
    </source>
</evidence>
<dbReference type="Pfam" id="PF00535">
    <property type="entry name" value="Glycos_transf_2"/>
    <property type="match status" value="1"/>
</dbReference>
<reference evidence="3" key="1">
    <citation type="journal article" date="2019" name="Int. J. Syst. Evol. Microbiol.">
        <title>The Global Catalogue of Microorganisms (GCM) 10K type strain sequencing project: providing services to taxonomists for standard genome sequencing and annotation.</title>
        <authorList>
            <consortium name="The Broad Institute Genomics Platform"/>
            <consortium name="The Broad Institute Genome Sequencing Center for Infectious Disease"/>
            <person name="Wu L."/>
            <person name="Ma J."/>
        </authorList>
    </citation>
    <scope>NUCLEOTIDE SEQUENCE [LARGE SCALE GENOMIC DNA]</scope>
    <source>
        <strain evidence="3">CGMCC 1.19032</strain>
    </source>
</reference>
<dbReference type="PANTHER" id="PTHR22916">
    <property type="entry name" value="GLYCOSYLTRANSFERASE"/>
    <property type="match status" value="1"/>
</dbReference>
<sequence length="386" mass="45539">MKITVIIPTYNDAKSIRQSLLSLFHQTDKDWELIIVDDGSTDNTQDVVQDLIAEYASLSGQIHYLKQANQDQLTAILTALPYVTGDYIYILHSDDYIPEINTFEQLKRVIQTDPEYDAYIGNWYIMDEFSQRQGVKKVMPYKNKDSRLALLYLWLGRNLYVDVGLFRTSTFLKNIKESYLTWNMPFWVNFQTNQLLKVKNVDFIMYEYRVFSGNYANTELGQLNVINGELRTLVALMKTKSIPLYKWQFILFRLLNKLGLSQWYTPIYFNQKEKHPGKVIEFAVRKRFGEGYKTNLFLNSLVSYYKQPNQRILTIKALPTELPIYYGKDMRIFNQLLIEDNLPAFYQTLLLEMSQGFSTIQCKEEDLDKLQTICRFFCIQPEFKVF</sequence>
<keyword evidence="3" id="KW-1185">Reference proteome</keyword>
<accession>A0ABV9MU12</accession>
<dbReference type="InterPro" id="IPR001173">
    <property type="entry name" value="Glyco_trans_2-like"/>
</dbReference>
<gene>
    <name evidence="2" type="ORF">ACFO5I_02660</name>
</gene>
<organism evidence="2 3">
    <name type="scientific">Enterococcus lemanii</name>
    <dbReference type="NCBI Taxonomy" id="1159752"/>
    <lineage>
        <taxon>Bacteria</taxon>
        <taxon>Bacillati</taxon>
        <taxon>Bacillota</taxon>
        <taxon>Bacilli</taxon>
        <taxon>Lactobacillales</taxon>
        <taxon>Enterococcaceae</taxon>
        <taxon>Enterococcus</taxon>
    </lineage>
</organism>
<dbReference type="InterPro" id="IPR029044">
    <property type="entry name" value="Nucleotide-diphossugar_trans"/>
</dbReference>
<dbReference type="PANTHER" id="PTHR22916:SF3">
    <property type="entry name" value="UDP-GLCNAC:BETAGAL BETA-1,3-N-ACETYLGLUCOSAMINYLTRANSFERASE-LIKE PROTEIN 1"/>
    <property type="match status" value="1"/>
</dbReference>
<dbReference type="CDD" id="cd00761">
    <property type="entry name" value="Glyco_tranf_GTA_type"/>
    <property type="match status" value="1"/>
</dbReference>
<dbReference type="Proteomes" id="UP001595969">
    <property type="component" value="Unassembled WGS sequence"/>
</dbReference>
<proteinExistence type="predicted"/>
<dbReference type="RefSeq" id="WP_204653963.1">
    <property type="nucleotide sequence ID" value="NZ_JAFBFD010000016.1"/>
</dbReference>
<comment type="caution">
    <text evidence="2">The sequence shown here is derived from an EMBL/GenBank/DDBJ whole genome shotgun (WGS) entry which is preliminary data.</text>
</comment>
<evidence type="ECO:0000313" key="3">
    <source>
        <dbReference type="Proteomes" id="UP001595969"/>
    </source>
</evidence>
<dbReference type="Gene3D" id="3.90.550.10">
    <property type="entry name" value="Spore Coat Polysaccharide Biosynthesis Protein SpsA, Chain A"/>
    <property type="match status" value="1"/>
</dbReference>
<protein>
    <submittedName>
        <fullName evidence="2">Glycosyltransferase family 2 protein</fullName>
    </submittedName>
</protein>
<feature type="domain" description="Glycosyltransferase 2-like" evidence="1">
    <location>
        <begin position="4"/>
        <end position="137"/>
    </location>
</feature>
<name>A0ABV9MU12_9ENTE</name>
<dbReference type="EMBL" id="JBHSGS010000013">
    <property type="protein sequence ID" value="MFC4718646.1"/>
    <property type="molecule type" value="Genomic_DNA"/>
</dbReference>
<dbReference type="SUPFAM" id="SSF53448">
    <property type="entry name" value="Nucleotide-diphospho-sugar transferases"/>
    <property type="match status" value="1"/>
</dbReference>
<evidence type="ECO:0000259" key="1">
    <source>
        <dbReference type="Pfam" id="PF00535"/>
    </source>
</evidence>